<evidence type="ECO:0000313" key="2">
    <source>
        <dbReference type="Proteomes" id="UP001489004"/>
    </source>
</evidence>
<name>A0AAW1QQY1_9CHLO</name>
<organism evidence="1 2">
    <name type="scientific">[Myrmecia] bisecta</name>
    <dbReference type="NCBI Taxonomy" id="41462"/>
    <lineage>
        <taxon>Eukaryota</taxon>
        <taxon>Viridiplantae</taxon>
        <taxon>Chlorophyta</taxon>
        <taxon>core chlorophytes</taxon>
        <taxon>Trebouxiophyceae</taxon>
        <taxon>Trebouxiales</taxon>
        <taxon>Trebouxiaceae</taxon>
        <taxon>Myrmecia</taxon>
    </lineage>
</organism>
<accession>A0AAW1QQY1</accession>
<protein>
    <recommendedName>
        <fullName evidence="3">Extracellular membrane protein CFEM domain-containing protein</fullName>
    </recommendedName>
</protein>
<proteinExistence type="predicted"/>
<evidence type="ECO:0008006" key="3">
    <source>
        <dbReference type="Google" id="ProtNLM"/>
    </source>
</evidence>
<sequence length="367" mass="38826">MIPRASTSQYTETCLEIGKTVTACPAIAAALAGNLDLTAVSACCSVLSDFNNAGCFCNAAVPVVVGPVLLNSVPALPLVCPQLKLVSPSANNCPSNLAAVGECGVRADELDAKRFLVARDLLFPNTTSGGRLTSAARQYWNAHTSPDIKTHFDLTGDFSGQETGFEYIFAVSDANFNKGQIRVDNPAAGIDTATASYAGNVISASYIVNATIYGNTTYSQTFPDVRITANFSFANCSDTVTSLDIALPAEPVRWFALGTTQPLDLCGRIQLACNGTNAVYNSVADCAAFMETVPEIQCTDYLLEGNSRACRYLHLFLAELDPKGHCPHVSPRGGPDFQGNFRCHTGECGQLTLQGECASRNATFAGI</sequence>
<dbReference type="Proteomes" id="UP001489004">
    <property type="component" value="Unassembled WGS sequence"/>
</dbReference>
<reference evidence="1 2" key="1">
    <citation type="journal article" date="2024" name="Nat. Commun.">
        <title>Phylogenomics reveals the evolutionary origins of lichenization in chlorophyte algae.</title>
        <authorList>
            <person name="Puginier C."/>
            <person name="Libourel C."/>
            <person name="Otte J."/>
            <person name="Skaloud P."/>
            <person name="Haon M."/>
            <person name="Grisel S."/>
            <person name="Petersen M."/>
            <person name="Berrin J.G."/>
            <person name="Delaux P.M."/>
            <person name="Dal Grande F."/>
            <person name="Keller J."/>
        </authorList>
    </citation>
    <scope>NUCLEOTIDE SEQUENCE [LARGE SCALE GENOMIC DNA]</scope>
    <source>
        <strain evidence="1 2">SAG 2043</strain>
    </source>
</reference>
<evidence type="ECO:0000313" key="1">
    <source>
        <dbReference type="EMBL" id="KAK9823859.1"/>
    </source>
</evidence>
<dbReference type="AlphaFoldDB" id="A0AAW1QQY1"/>
<comment type="caution">
    <text evidence="1">The sequence shown here is derived from an EMBL/GenBank/DDBJ whole genome shotgun (WGS) entry which is preliminary data.</text>
</comment>
<gene>
    <name evidence="1" type="ORF">WJX72_005969</name>
</gene>
<dbReference type="EMBL" id="JALJOR010000002">
    <property type="protein sequence ID" value="KAK9823859.1"/>
    <property type="molecule type" value="Genomic_DNA"/>
</dbReference>
<keyword evidence="2" id="KW-1185">Reference proteome</keyword>